<evidence type="ECO:0000256" key="3">
    <source>
        <dbReference type="ARBA" id="ARBA00022723"/>
    </source>
</evidence>
<keyword evidence="3" id="KW-0479">Metal-binding</keyword>
<dbReference type="GO" id="GO:0043546">
    <property type="term" value="F:molybdopterin cofactor binding"/>
    <property type="evidence" value="ECO:0007669"/>
    <property type="project" value="InterPro"/>
</dbReference>
<sequence length="693" mass="77447">MCKLSNPRELSGDTAELQTLRTVCGICGSCCGMTLTLQNGSVIAVDGDPADPYSQGHLCFKGRAIIDLLNAPDRLRYPLSKTRNGKWQKLSWEEAFDLLSERLKTIKNRYGPQALAVHVGQAGAGKEFTHYVERFCNIYGTPNFSTLGSHSKRLAHILTYGTIPVSDYRNSNCILLWGYNPTRACPPLSKQISEVHRRGAYLIVVDPITTPLAKTADFHLQLRPGTDGALALGMLHVVIREKLYNKDFVKRWTTGFDQLCDLIKEYPPERVSEITWVSVAKITLAARLYAGSAPSCVTTGIATELQANGFQTNRAIAILQAITGNLDISGGAIFPPVAKLSPLSADNQSLDKKPAVGEYTYPLFKKYTNQAQANLYTRSILEGKPYPIKGMVVTGSDPVLTWPNTDEVRKALGNLEFLAVMDHFMTETAQLGDLVLPAATFLSRNEIWRIFISNDGPRLGLAPKVLSEEGLLTDWQFWNTLAKKMGYSRDFPWLTEEQALNYRLKPTGLTLEELKDKPEGVKYAEWAEKSYERKGFDTPSGKVEIYSKVLQDHGYEPLPNYREPIESPLSLTCLAEIYPLVLTTGARNDAYHCFRCQNLPVSHMQNQEPMVEVHREKAKELYLQDGETVVVASPRGRIELKVKYTDKIDPRVISIPHVWEKANANELTDNIILDPVTGLPPDRSMLARIIKKE</sequence>
<evidence type="ECO:0000256" key="1">
    <source>
        <dbReference type="ARBA" id="ARBA00010312"/>
    </source>
</evidence>
<organism evidence="7 8">
    <name type="scientific">Pelotomaculum schinkii</name>
    <dbReference type="NCBI Taxonomy" id="78350"/>
    <lineage>
        <taxon>Bacteria</taxon>
        <taxon>Bacillati</taxon>
        <taxon>Bacillota</taxon>
        <taxon>Clostridia</taxon>
        <taxon>Eubacteriales</taxon>
        <taxon>Desulfotomaculaceae</taxon>
        <taxon>Pelotomaculum</taxon>
    </lineage>
</organism>
<dbReference type="GO" id="GO:0046872">
    <property type="term" value="F:metal ion binding"/>
    <property type="evidence" value="ECO:0007669"/>
    <property type="project" value="UniProtKB-KW"/>
</dbReference>
<dbReference type="EC" id="4.2.1.112" evidence="7"/>
<dbReference type="InterPro" id="IPR027467">
    <property type="entry name" value="MopterinOxRdtase_cofactor_BS"/>
</dbReference>
<evidence type="ECO:0000313" key="8">
    <source>
        <dbReference type="Proteomes" id="UP000298324"/>
    </source>
</evidence>
<dbReference type="InterPro" id="IPR050612">
    <property type="entry name" value="Prok_Mopterin_Oxidored"/>
</dbReference>
<name>A0A4Y7RFK9_9FIRM</name>
<dbReference type="Gene3D" id="2.40.40.20">
    <property type="match status" value="1"/>
</dbReference>
<comment type="similarity">
    <text evidence="1">Belongs to the prokaryotic molybdopterin-containing oxidoreductase family.</text>
</comment>
<keyword evidence="8" id="KW-1185">Reference proteome</keyword>
<reference evidence="7 8" key="1">
    <citation type="journal article" date="2018" name="Environ. Microbiol.">
        <title>Novel energy conservation strategies and behaviour of Pelotomaculum schinkii driving syntrophic propionate catabolism.</title>
        <authorList>
            <person name="Hidalgo-Ahumada C.A.P."/>
            <person name="Nobu M.K."/>
            <person name="Narihiro T."/>
            <person name="Tamaki H."/>
            <person name="Liu W.T."/>
            <person name="Kamagata Y."/>
            <person name="Stams A.J.M."/>
            <person name="Imachi H."/>
            <person name="Sousa D.Z."/>
        </authorList>
    </citation>
    <scope>NUCLEOTIDE SEQUENCE [LARGE SCALE GENOMIC DNA]</scope>
    <source>
        <strain evidence="7 8">HH</strain>
    </source>
</reference>
<evidence type="ECO:0000256" key="5">
    <source>
        <dbReference type="ARBA" id="ARBA00023014"/>
    </source>
</evidence>
<keyword evidence="5" id="KW-0411">Iron-sulfur</keyword>
<dbReference type="Proteomes" id="UP000298324">
    <property type="component" value="Unassembled WGS sequence"/>
</dbReference>
<gene>
    <name evidence="7" type="ORF">Psch_01095</name>
</gene>
<dbReference type="Gene3D" id="3.40.228.10">
    <property type="entry name" value="Dimethylsulfoxide Reductase, domain 2"/>
    <property type="match status" value="1"/>
</dbReference>
<dbReference type="PANTHER" id="PTHR43742:SF6">
    <property type="entry name" value="OXIDOREDUCTASE YYAE-RELATED"/>
    <property type="match status" value="1"/>
</dbReference>
<dbReference type="PROSITE" id="PS51669">
    <property type="entry name" value="4FE4S_MOW_BIS_MGD"/>
    <property type="match status" value="1"/>
</dbReference>
<comment type="caution">
    <text evidence="7">The sequence shown here is derived from an EMBL/GenBank/DDBJ whole genome shotgun (WGS) entry which is preliminary data.</text>
</comment>
<dbReference type="EMBL" id="QFGA01000001">
    <property type="protein sequence ID" value="TEB07540.1"/>
    <property type="molecule type" value="Genomic_DNA"/>
</dbReference>
<keyword evidence="2" id="KW-0004">4Fe-4S</keyword>
<evidence type="ECO:0000256" key="2">
    <source>
        <dbReference type="ARBA" id="ARBA00022485"/>
    </source>
</evidence>
<keyword evidence="7" id="KW-0456">Lyase</keyword>
<protein>
    <submittedName>
        <fullName evidence="7">Acetylene hydratase</fullName>
        <ecNumber evidence="7">4.2.1.112</ecNumber>
    </submittedName>
</protein>
<dbReference type="PANTHER" id="PTHR43742">
    <property type="entry name" value="TRIMETHYLAMINE-N-OXIDE REDUCTASE"/>
    <property type="match status" value="1"/>
</dbReference>
<dbReference type="Pfam" id="PF01568">
    <property type="entry name" value="Molydop_binding"/>
    <property type="match status" value="1"/>
</dbReference>
<dbReference type="AlphaFoldDB" id="A0A4Y7RFK9"/>
<evidence type="ECO:0000256" key="4">
    <source>
        <dbReference type="ARBA" id="ARBA00023004"/>
    </source>
</evidence>
<dbReference type="InterPro" id="IPR009010">
    <property type="entry name" value="Asp_de-COase-like_dom_sf"/>
</dbReference>
<dbReference type="Pfam" id="PF00384">
    <property type="entry name" value="Molybdopterin"/>
    <property type="match status" value="1"/>
</dbReference>
<accession>A0A4Y7RFK9</accession>
<keyword evidence="4" id="KW-0408">Iron</keyword>
<dbReference type="PROSITE" id="PS00551">
    <property type="entry name" value="MOLYBDOPTERIN_PROK_1"/>
    <property type="match status" value="1"/>
</dbReference>
<dbReference type="SUPFAM" id="SSF50692">
    <property type="entry name" value="ADC-like"/>
    <property type="match status" value="1"/>
</dbReference>
<dbReference type="InterPro" id="IPR006657">
    <property type="entry name" value="MoPterin_dinucl-bd_dom"/>
</dbReference>
<proteinExistence type="inferred from homology"/>
<dbReference type="GO" id="GO:0051539">
    <property type="term" value="F:4 iron, 4 sulfur cluster binding"/>
    <property type="evidence" value="ECO:0007669"/>
    <property type="project" value="UniProtKB-KW"/>
</dbReference>
<dbReference type="GO" id="GO:0018818">
    <property type="term" value="F:acetylene hydratase activity"/>
    <property type="evidence" value="ECO:0007669"/>
    <property type="project" value="UniProtKB-EC"/>
</dbReference>
<dbReference type="Gene3D" id="2.20.25.90">
    <property type="entry name" value="ADC-like domains"/>
    <property type="match status" value="1"/>
</dbReference>
<dbReference type="InterPro" id="IPR006656">
    <property type="entry name" value="Mopterin_OxRdtase"/>
</dbReference>
<dbReference type="SUPFAM" id="SSF53706">
    <property type="entry name" value="Formate dehydrogenase/DMSO reductase, domains 1-3"/>
    <property type="match status" value="1"/>
</dbReference>
<dbReference type="SMART" id="SM00926">
    <property type="entry name" value="Molybdop_Fe4S4"/>
    <property type="match status" value="1"/>
</dbReference>
<dbReference type="RefSeq" id="WP_190239404.1">
    <property type="nucleotide sequence ID" value="NZ_QFGA01000001.1"/>
</dbReference>
<dbReference type="InterPro" id="IPR006963">
    <property type="entry name" value="Mopterin_OxRdtase_4Fe-4S_dom"/>
</dbReference>
<dbReference type="GO" id="GO:0016491">
    <property type="term" value="F:oxidoreductase activity"/>
    <property type="evidence" value="ECO:0007669"/>
    <property type="project" value="InterPro"/>
</dbReference>
<evidence type="ECO:0000259" key="6">
    <source>
        <dbReference type="PROSITE" id="PS51669"/>
    </source>
</evidence>
<dbReference type="Pfam" id="PF04879">
    <property type="entry name" value="Molybdop_Fe4S4"/>
    <property type="match status" value="1"/>
</dbReference>
<feature type="domain" description="4Fe-4S Mo/W bis-MGD-type" evidence="6">
    <location>
        <begin position="17"/>
        <end position="73"/>
    </location>
</feature>
<evidence type="ECO:0000313" key="7">
    <source>
        <dbReference type="EMBL" id="TEB07540.1"/>
    </source>
</evidence>
<dbReference type="Gene3D" id="3.40.50.740">
    <property type="match status" value="1"/>
</dbReference>